<evidence type="ECO:0000256" key="4">
    <source>
        <dbReference type="PIRNR" id="PIRNR005700"/>
    </source>
</evidence>
<keyword evidence="2 4" id="KW-0378">Hydrolase</keyword>
<feature type="active site" evidence="5">
    <location>
        <position position="68"/>
    </location>
</feature>
<dbReference type="STRING" id="29561.MM26B8_03440"/>
<evidence type="ECO:0000256" key="5">
    <source>
        <dbReference type="PIRSR" id="PIRSR005700-1"/>
    </source>
</evidence>
<comment type="similarity">
    <text evidence="4">Belongs to the peptidase C1 family.</text>
</comment>
<dbReference type="InterPro" id="IPR004134">
    <property type="entry name" value="Peptidase_C1B"/>
</dbReference>
<dbReference type="EMBL" id="JZXN01000015">
    <property type="protein sequence ID" value="KKB26899.1"/>
    <property type="molecule type" value="Genomic_DNA"/>
</dbReference>
<comment type="caution">
    <text evidence="6">The sequence shown here is derived from an EMBL/GenBank/DDBJ whole genome shotgun (WGS) entry which is preliminary data.</text>
</comment>
<dbReference type="InterPro" id="IPR038765">
    <property type="entry name" value="Papain-like_cys_pep_sf"/>
</dbReference>
<keyword evidence="1 4" id="KW-0645">Protease</keyword>
<dbReference type="GO" id="GO:0070005">
    <property type="term" value="F:cysteine-type aminopeptidase activity"/>
    <property type="evidence" value="ECO:0007669"/>
    <property type="project" value="InterPro"/>
</dbReference>
<dbReference type="Pfam" id="PF03051">
    <property type="entry name" value="Peptidase_C1_2"/>
    <property type="match status" value="1"/>
</dbReference>
<dbReference type="PANTHER" id="PTHR10363:SF2">
    <property type="entry name" value="BLEOMYCIN HYDROLASE"/>
    <property type="match status" value="1"/>
</dbReference>
<reference evidence="6 7" key="1">
    <citation type="submission" date="2015-03" db="EMBL/GenBank/DDBJ databases">
        <title>Genome sequence of Mycoplasma meleagridis strain ATCC 25294.</title>
        <authorList>
            <person name="Yacoub E."/>
            <person name="Blanchard A."/>
            <person name="Sirand-Pugnet P."/>
            <person name="Mardassi B.B.A."/>
        </authorList>
    </citation>
    <scope>NUCLEOTIDE SEQUENCE [LARGE SCALE GENOMIC DNA]</scope>
    <source>
        <strain evidence="6 7">ATCC 25294</strain>
    </source>
</reference>
<dbReference type="SUPFAM" id="SSF54001">
    <property type="entry name" value="Cysteine proteinases"/>
    <property type="match status" value="1"/>
</dbReference>
<dbReference type="PROSITE" id="PS00139">
    <property type="entry name" value="THIOL_PROTEASE_CYS"/>
    <property type="match status" value="1"/>
</dbReference>
<dbReference type="GO" id="GO:0006508">
    <property type="term" value="P:proteolysis"/>
    <property type="evidence" value="ECO:0007669"/>
    <property type="project" value="UniProtKB-KW"/>
</dbReference>
<keyword evidence="7" id="KW-1185">Reference proteome</keyword>
<evidence type="ECO:0000256" key="1">
    <source>
        <dbReference type="ARBA" id="ARBA00022670"/>
    </source>
</evidence>
<accession>A0A0F5H0U2</accession>
<feature type="active site" evidence="5">
    <location>
        <position position="384"/>
    </location>
</feature>
<dbReference type="AlphaFoldDB" id="A0A0F5H0U2"/>
<dbReference type="RefSeq" id="WP_046096901.1">
    <property type="nucleotide sequence ID" value="NZ_JZXN01000015.1"/>
</dbReference>
<dbReference type="Gene3D" id="3.90.70.10">
    <property type="entry name" value="Cysteine proteinases"/>
    <property type="match status" value="1"/>
</dbReference>
<dbReference type="PATRIC" id="fig|1264554.4.peg.422"/>
<dbReference type="GO" id="GO:0009636">
    <property type="term" value="P:response to toxic substance"/>
    <property type="evidence" value="ECO:0007669"/>
    <property type="project" value="TreeGrafter"/>
</dbReference>
<dbReference type="OrthoDB" id="1111399at2"/>
<dbReference type="GO" id="GO:0005737">
    <property type="term" value="C:cytoplasm"/>
    <property type="evidence" value="ECO:0007669"/>
    <property type="project" value="TreeGrafter"/>
</dbReference>
<organism evidence="6 7">
    <name type="scientific">Mycoplasmopsis meleagridis ATCC 25294</name>
    <dbReference type="NCBI Taxonomy" id="1264554"/>
    <lineage>
        <taxon>Bacteria</taxon>
        <taxon>Bacillati</taxon>
        <taxon>Mycoplasmatota</taxon>
        <taxon>Mycoplasmoidales</taxon>
        <taxon>Metamycoplasmataceae</taxon>
        <taxon>Mycoplasmopsis</taxon>
    </lineage>
</organism>
<evidence type="ECO:0000313" key="7">
    <source>
        <dbReference type="Proteomes" id="UP000033750"/>
    </source>
</evidence>
<keyword evidence="4 6" id="KW-0031">Aminopeptidase</keyword>
<dbReference type="PIRSF" id="PIRSF005700">
    <property type="entry name" value="PepC"/>
    <property type="match status" value="1"/>
</dbReference>
<dbReference type="Proteomes" id="UP000033750">
    <property type="component" value="Unassembled WGS sequence"/>
</dbReference>
<name>A0A0F5H0U2_9BACT</name>
<evidence type="ECO:0000256" key="2">
    <source>
        <dbReference type="ARBA" id="ARBA00022801"/>
    </source>
</evidence>
<feature type="active site" evidence="5">
    <location>
        <position position="362"/>
    </location>
</feature>
<proteinExistence type="inferred from homology"/>
<dbReference type="GO" id="GO:0043418">
    <property type="term" value="P:homocysteine catabolic process"/>
    <property type="evidence" value="ECO:0007669"/>
    <property type="project" value="TreeGrafter"/>
</dbReference>
<gene>
    <name evidence="6" type="ORF">MMELEA_04770</name>
</gene>
<evidence type="ECO:0000256" key="3">
    <source>
        <dbReference type="ARBA" id="ARBA00022807"/>
    </source>
</evidence>
<sequence length="440" mass="51060">MEIKKSLIENFYKKYQANSLNQVLENAITKNGILNATFNNKMKREHNFIFNVEVDKIGITNQKNSGRCWIFSALNILKVRAAKELNTKELEFSQNYLFFWDKLEKANNIFEIFISNPKLDFDDRLFGLIMDGFVSDGGYWEWAQSLIHKYGVVPKSVMNEVVTSESSEQLNSVLKIHIVSTIKEIKRAINDKNSLGLARKIKESSLERIFEINAKVLGLPPLAFDYEYKDKDNKYVKLNNQNPVDFAKTYCKSDYLNYVNLLDDPRDKYPKNTLLVSKYFASVIEGKKLSQIKVDIKEIKKAIIQSLKDNNPVWFDCDVAAFSDRKLGILDTEIYSINETLRIYNNLTKADRINYRISAPTHAMTFVGVNLDEENNPLQWEIENSWGEEVGKKGYFSMSDKWFDEYVFGAILDPKYVDPKILEEVKNNKIIEIEPWDVLS</sequence>
<keyword evidence="3 4" id="KW-0788">Thiol protease</keyword>
<dbReference type="PANTHER" id="PTHR10363">
    <property type="entry name" value="BLEOMYCIN HYDROLASE"/>
    <property type="match status" value="1"/>
</dbReference>
<protein>
    <recommendedName>
        <fullName evidence="4">Aminopeptidase</fullName>
    </recommendedName>
</protein>
<evidence type="ECO:0000313" key="6">
    <source>
        <dbReference type="EMBL" id="KKB26899.1"/>
    </source>
</evidence>
<dbReference type="InterPro" id="IPR000169">
    <property type="entry name" value="Pept_cys_AS"/>
</dbReference>